<reference evidence="3" key="2">
    <citation type="submission" date="2020-09" db="EMBL/GenBank/DDBJ databases">
        <authorList>
            <person name="Sun Q."/>
            <person name="Ohkuma M."/>
        </authorList>
    </citation>
    <scope>NUCLEOTIDE SEQUENCE</scope>
    <source>
        <strain evidence="3">JCM 5016</strain>
    </source>
</reference>
<dbReference type="AlphaFoldDB" id="A0A918VRW2"/>
<evidence type="ECO:0000313" key="3">
    <source>
        <dbReference type="EMBL" id="GHA19096.1"/>
    </source>
</evidence>
<evidence type="ECO:0000313" key="4">
    <source>
        <dbReference type="Proteomes" id="UP000623010"/>
    </source>
</evidence>
<evidence type="ECO:0000256" key="1">
    <source>
        <dbReference type="SAM" id="MobiDB-lite"/>
    </source>
</evidence>
<accession>A0A918VRW2</accession>
<feature type="transmembrane region" description="Helical" evidence="2">
    <location>
        <begin position="231"/>
        <end position="248"/>
    </location>
</feature>
<proteinExistence type="predicted"/>
<keyword evidence="2" id="KW-1133">Transmembrane helix</keyword>
<feature type="transmembrane region" description="Helical" evidence="2">
    <location>
        <begin position="29"/>
        <end position="47"/>
    </location>
</feature>
<feature type="compositionally biased region" description="Gly residues" evidence="1">
    <location>
        <begin position="367"/>
        <end position="378"/>
    </location>
</feature>
<feature type="compositionally biased region" description="Pro residues" evidence="1">
    <location>
        <begin position="512"/>
        <end position="528"/>
    </location>
</feature>
<gene>
    <name evidence="3" type="ORF">GCM10010389_66160</name>
</gene>
<feature type="transmembrane region" description="Helical" evidence="2">
    <location>
        <begin position="260"/>
        <end position="284"/>
    </location>
</feature>
<feature type="transmembrane region" description="Helical" evidence="2">
    <location>
        <begin position="142"/>
        <end position="168"/>
    </location>
</feature>
<dbReference type="EMBL" id="BMWH01000060">
    <property type="protein sequence ID" value="GHA19096.1"/>
    <property type="molecule type" value="Genomic_DNA"/>
</dbReference>
<reference evidence="3" key="1">
    <citation type="journal article" date="2014" name="Int. J. Syst. Evol. Microbiol.">
        <title>Complete genome sequence of Corynebacterium casei LMG S-19264T (=DSM 44701T), isolated from a smear-ripened cheese.</title>
        <authorList>
            <consortium name="US DOE Joint Genome Institute (JGI-PGF)"/>
            <person name="Walter F."/>
            <person name="Albersmeier A."/>
            <person name="Kalinowski J."/>
            <person name="Ruckert C."/>
        </authorList>
    </citation>
    <scope>NUCLEOTIDE SEQUENCE</scope>
    <source>
        <strain evidence="3">JCM 5016</strain>
    </source>
</reference>
<sequence length="550" mass="55618">MRLRSREDAPGLPAVERCAPRGSRFRRGAAVLGLALVAEFAFVPPAMADPLCYIPTVCEVRAAVDFATDPLGFLLQKLTEANIWFLRKMLALVDDTTRIDLTGSGFLKQYALVFAASSLITTALWFVAVAKRAVRGVPVVEAVGEAIGFLLLQYVVNALTPGAIALLLKATDEVTAVFEPYATRNLQPFLETLLKVMAADPSEGVGQLLVVNLVMLCGALLVWIEMLIRSAAIYVGVALGPVVNAGLVDRDLWGKSKKWFAALFAIALSKPVLLALLGLGAAILSDSTGRLSDAVSKTLVGALILLIAVFASGTLYRWVPVFGDEMVRLHHDRKAVQSAGPASVVDGPAQHANRVIGLRVQDSLVRGGTGPSGSGGTPSGAAGKGVRASTVSSRAGAASTRAAAGSAAVGAAAAKAGADLVKRKAEDSPGMQGAETANGGNRRPGGGTSAAPATARGRGADSDPAVGSGTGLPSAAGTGTPTGTPAGVRHPAGGAAPVVRPVPADATAPAASGPPAPARPAPPVPPPGSSTAPRQPGDAPSVASPTGKDS</sequence>
<protein>
    <recommendedName>
        <fullName evidence="5">Integral membrane protein</fullName>
    </recommendedName>
</protein>
<comment type="caution">
    <text evidence="3">The sequence shown here is derived from an EMBL/GenBank/DDBJ whole genome shotgun (WGS) entry which is preliminary data.</text>
</comment>
<feature type="transmembrane region" description="Helical" evidence="2">
    <location>
        <begin position="204"/>
        <end position="224"/>
    </location>
</feature>
<organism evidence="3 4">
    <name type="scientific">Streptomyces echinoruber</name>
    <dbReference type="NCBI Taxonomy" id="68898"/>
    <lineage>
        <taxon>Bacteria</taxon>
        <taxon>Bacillati</taxon>
        <taxon>Actinomycetota</taxon>
        <taxon>Actinomycetes</taxon>
        <taxon>Kitasatosporales</taxon>
        <taxon>Streptomycetaceae</taxon>
        <taxon>Streptomyces</taxon>
    </lineage>
</organism>
<feature type="transmembrane region" description="Helical" evidence="2">
    <location>
        <begin position="110"/>
        <end position="130"/>
    </location>
</feature>
<feature type="transmembrane region" description="Helical" evidence="2">
    <location>
        <begin position="296"/>
        <end position="319"/>
    </location>
</feature>
<dbReference type="Proteomes" id="UP000623010">
    <property type="component" value="Unassembled WGS sequence"/>
</dbReference>
<feature type="compositionally biased region" description="Low complexity" evidence="1">
    <location>
        <begin position="471"/>
        <end position="511"/>
    </location>
</feature>
<keyword evidence="2" id="KW-0472">Membrane</keyword>
<feature type="region of interest" description="Disordered" evidence="1">
    <location>
        <begin position="366"/>
        <end position="388"/>
    </location>
</feature>
<evidence type="ECO:0008006" key="5">
    <source>
        <dbReference type="Google" id="ProtNLM"/>
    </source>
</evidence>
<feature type="region of interest" description="Disordered" evidence="1">
    <location>
        <begin position="423"/>
        <end position="550"/>
    </location>
</feature>
<name>A0A918VRW2_9ACTN</name>
<keyword evidence="2" id="KW-0812">Transmembrane</keyword>
<evidence type="ECO:0000256" key="2">
    <source>
        <dbReference type="SAM" id="Phobius"/>
    </source>
</evidence>
<keyword evidence="4" id="KW-1185">Reference proteome</keyword>